<feature type="signal peptide" evidence="1">
    <location>
        <begin position="1"/>
        <end position="22"/>
    </location>
</feature>
<evidence type="ECO:0000313" key="3">
    <source>
        <dbReference type="Proteomes" id="UP000252172"/>
    </source>
</evidence>
<gene>
    <name evidence="2" type="ORF">DQ356_01115</name>
</gene>
<evidence type="ECO:0000256" key="1">
    <source>
        <dbReference type="SAM" id="SignalP"/>
    </source>
</evidence>
<proteinExistence type="predicted"/>
<keyword evidence="3" id="KW-1185">Reference proteome</keyword>
<keyword evidence="1" id="KW-0732">Signal</keyword>
<dbReference type="EMBL" id="QPIE01000001">
    <property type="protein sequence ID" value="RCU44843.1"/>
    <property type="molecule type" value="Genomic_DNA"/>
</dbReference>
<name>A0A368N456_9FLAO</name>
<comment type="caution">
    <text evidence="2">The sequence shown here is derived from an EMBL/GenBank/DDBJ whole genome shotgun (WGS) entry which is preliminary data.</text>
</comment>
<dbReference type="AlphaFoldDB" id="A0A368N456"/>
<feature type="chain" id="PRO_5016595946" evidence="1">
    <location>
        <begin position="23"/>
        <end position="262"/>
    </location>
</feature>
<reference evidence="2 3" key="1">
    <citation type="submission" date="2018-07" db="EMBL/GenBank/DDBJ databases">
        <title>Chryseobacterium lacus sp. nov., isolated from lake water.</title>
        <authorList>
            <person name="Li C.-M."/>
        </authorList>
    </citation>
    <scope>NUCLEOTIDE SEQUENCE [LARGE SCALE GENOMIC DNA]</scope>
    <source>
        <strain evidence="2 3">YLOS41</strain>
    </source>
</reference>
<accession>A0A368N456</accession>
<organism evidence="2 3">
    <name type="scientific">Chryseobacterium lacus</name>
    <dbReference type="NCBI Taxonomy" id="2058346"/>
    <lineage>
        <taxon>Bacteria</taxon>
        <taxon>Pseudomonadati</taxon>
        <taxon>Bacteroidota</taxon>
        <taxon>Flavobacteriia</taxon>
        <taxon>Flavobacteriales</taxon>
        <taxon>Weeksellaceae</taxon>
        <taxon>Chryseobacterium group</taxon>
        <taxon>Chryseobacterium</taxon>
    </lineage>
</organism>
<dbReference type="OrthoDB" id="1118958at2"/>
<sequence length="262" mass="29261">MKLKLIAIIALLSGALMYSQNSEVDSLDELTPEMGKNIIKTNVTAYAFRNINLTYERVINKKFSVSATYTFIPKGKVPYVESFLKGEDLGDIKHIDMSYNSFTLEPRIYLNKRGFGRGFYLAPYYRFSKIDMSNYQYEFTTEIVVGGVPFEQKIPVDMSGNISANSFGLMIGNQWILGAKQNWVIDFSIIGGHYGFSNGDLVASSKGLKLSPQEQADLQEELNKLDVPLVKIHATANENGATAKLDGPWAGLRFGLSVGYRF</sequence>
<protein>
    <submittedName>
        <fullName evidence="2">DUF3575 domain-containing protein</fullName>
    </submittedName>
</protein>
<dbReference type="Proteomes" id="UP000252172">
    <property type="component" value="Unassembled WGS sequence"/>
</dbReference>
<evidence type="ECO:0000313" key="2">
    <source>
        <dbReference type="EMBL" id="RCU44843.1"/>
    </source>
</evidence>
<dbReference type="RefSeq" id="WP_114302618.1">
    <property type="nucleotide sequence ID" value="NZ_QPIE01000001.1"/>
</dbReference>